<dbReference type="PROSITE" id="PS50011">
    <property type="entry name" value="PROTEIN_KINASE_DOM"/>
    <property type="match status" value="1"/>
</dbReference>
<dbReference type="EMBL" id="LRBV02000011">
    <property type="status" value="NOT_ANNOTATED_CDS"/>
    <property type="molecule type" value="Genomic_DNA"/>
</dbReference>
<dbReference type="OMA" id="SATMITK"/>
<dbReference type="PROSITE" id="PS00108">
    <property type="entry name" value="PROTEIN_KINASE_ST"/>
    <property type="match status" value="1"/>
</dbReference>
<feature type="binding site" evidence="14">
    <location>
        <position position="695"/>
    </location>
    <ligand>
        <name>ATP</name>
        <dbReference type="ChEBI" id="CHEBI:30616"/>
    </ligand>
</feature>
<keyword evidence="5 15" id="KW-0812">Transmembrane</keyword>
<evidence type="ECO:0000256" key="10">
    <source>
        <dbReference type="ARBA" id="ARBA00022840"/>
    </source>
</evidence>
<feature type="chain" id="PRO_5029551302" description="Protein kinase domain-containing protein" evidence="16">
    <location>
        <begin position="30"/>
        <end position="942"/>
    </location>
</feature>
<dbReference type="PANTHER" id="PTHR48056:SF41">
    <property type="entry name" value="RECEPTOR-LIKE PROTEIN KINASE HAIKU2"/>
    <property type="match status" value="1"/>
</dbReference>
<feature type="signal peptide" evidence="16">
    <location>
        <begin position="1"/>
        <end position="29"/>
    </location>
</feature>
<dbReference type="PANTHER" id="PTHR48056">
    <property type="entry name" value="LRR RECEPTOR-LIKE SERINE/THREONINE-PROTEIN KINASE-RELATED"/>
    <property type="match status" value="1"/>
</dbReference>
<evidence type="ECO:0000256" key="5">
    <source>
        <dbReference type="ARBA" id="ARBA00022692"/>
    </source>
</evidence>
<dbReference type="FunFam" id="3.80.10.10:FF:000234">
    <property type="entry name" value="Probable inactive receptor kinase RLK902"/>
    <property type="match status" value="1"/>
</dbReference>
<comment type="subcellular location">
    <subcellularLocation>
        <location evidence="1">Membrane</location>
        <topology evidence="1">Single-pass membrane protein</topology>
    </subcellularLocation>
</comment>
<dbReference type="PROSITE" id="PS51450">
    <property type="entry name" value="LRR"/>
    <property type="match status" value="1"/>
</dbReference>
<evidence type="ECO:0000259" key="17">
    <source>
        <dbReference type="PROSITE" id="PS50011"/>
    </source>
</evidence>
<evidence type="ECO:0000256" key="9">
    <source>
        <dbReference type="ARBA" id="ARBA00022777"/>
    </source>
</evidence>
<feature type="transmembrane region" description="Helical" evidence="15">
    <location>
        <begin position="608"/>
        <end position="630"/>
    </location>
</feature>
<dbReference type="Pfam" id="PF08263">
    <property type="entry name" value="LRRNT_2"/>
    <property type="match status" value="1"/>
</dbReference>
<evidence type="ECO:0000313" key="19">
    <source>
        <dbReference type="Proteomes" id="UP000594261"/>
    </source>
</evidence>
<evidence type="ECO:0000256" key="12">
    <source>
        <dbReference type="ARBA" id="ARBA00023136"/>
    </source>
</evidence>
<dbReference type="Gene3D" id="3.80.10.10">
    <property type="entry name" value="Ribonuclease Inhibitor"/>
    <property type="match status" value="3"/>
</dbReference>
<dbReference type="SUPFAM" id="SSF52047">
    <property type="entry name" value="RNI-like"/>
    <property type="match status" value="1"/>
</dbReference>
<accession>A0A7N2MWW0</accession>
<keyword evidence="19" id="KW-1185">Reference proteome</keyword>
<dbReference type="InterPro" id="IPR032675">
    <property type="entry name" value="LRR_dom_sf"/>
</dbReference>
<dbReference type="GO" id="GO:0009791">
    <property type="term" value="P:post-embryonic development"/>
    <property type="evidence" value="ECO:0007669"/>
    <property type="project" value="UniProtKB-ARBA"/>
</dbReference>
<evidence type="ECO:0000256" key="6">
    <source>
        <dbReference type="ARBA" id="ARBA00022729"/>
    </source>
</evidence>
<dbReference type="GO" id="GO:0051707">
    <property type="term" value="P:response to other organism"/>
    <property type="evidence" value="ECO:0007669"/>
    <property type="project" value="UniProtKB-ARBA"/>
</dbReference>
<dbReference type="InterPro" id="IPR001611">
    <property type="entry name" value="Leu-rich_rpt"/>
</dbReference>
<dbReference type="AlphaFoldDB" id="A0A7N2MWW0"/>
<evidence type="ECO:0000256" key="14">
    <source>
        <dbReference type="PROSITE-ProRule" id="PRU10141"/>
    </source>
</evidence>
<dbReference type="PROSITE" id="PS00107">
    <property type="entry name" value="PROTEIN_KINASE_ATP"/>
    <property type="match status" value="1"/>
</dbReference>
<dbReference type="FunFam" id="1.10.510.10:FF:000290">
    <property type="entry name" value="LRR receptor-like serine/threonine-protein kinase ERECTA"/>
    <property type="match status" value="1"/>
</dbReference>
<evidence type="ECO:0000256" key="2">
    <source>
        <dbReference type="ARBA" id="ARBA00008684"/>
    </source>
</evidence>
<evidence type="ECO:0000256" key="13">
    <source>
        <dbReference type="ARBA" id="ARBA00023180"/>
    </source>
</evidence>
<dbReference type="InParanoid" id="A0A7N2MWW0"/>
<dbReference type="GO" id="GO:0006952">
    <property type="term" value="P:defense response"/>
    <property type="evidence" value="ECO:0007669"/>
    <property type="project" value="UniProtKB-ARBA"/>
</dbReference>
<dbReference type="Pfam" id="PF00560">
    <property type="entry name" value="LRR_1"/>
    <property type="match status" value="6"/>
</dbReference>
<evidence type="ECO:0000256" key="11">
    <source>
        <dbReference type="ARBA" id="ARBA00022989"/>
    </source>
</evidence>
<keyword evidence="10 14" id="KW-0067">ATP-binding</keyword>
<dbReference type="SUPFAM" id="SSF56112">
    <property type="entry name" value="Protein kinase-like (PK-like)"/>
    <property type="match status" value="1"/>
</dbReference>
<dbReference type="Gramene" id="QL11p027050:mrna">
    <property type="protein sequence ID" value="QL11p027050:mrna"/>
    <property type="gene ID" value="QL11p027050"/>
</dbReference>
<dbReference type="InterPro" id="IPR050647">
    <property type="entry name" value="Plant_LRR-RLKs"/>
</dbReference>
<dbReference type="InterPro" id="IPR017441">
    <property type="entry name" value="Protein_kinase_ATP_BS"/>
</dbReference>
<dbReference type="CDD" id="cd14066">
    <property type="entry name" value="STKc_IRAK"/>
    <property type="match status" value="1"/>
</dbReference>
<dbReference type="PRINTS" id="PR00019">
    <property type="entry name" value="LEURICHRPT"/>
</dbReference>
<dbReference type="GO" id="GO:0033612">
    <property type="term" value="F:receptor serine/threonine kinase binding"/>
    <property type="evidence" value="ECO:0007669"/>
    <property type="project" value="TreeGrafter"/>
</dbReference>
<keyword evidence="4" id="KW-0808">Transferase</keyword>
<evidence type="ECO:0000256" key="16">
    <source>
        <dbReference type="SAM" id="SignalP"/>
    </source>
</evidence>
<keyword evidence="11 15" id="KW-1133">Transmembrane helix</keyword>
<keyword evidence="8 14" id="KW-0547">Nucleotide-binding</keyword>
<dbReference type="EnsemblPlants" id="QL11p027050:mrna">
    <property type="protein sequence ID" value="QL11p027050:mrna"/>
    <property type="gene ID" value="QL11p027050"/>
</dbReference>
<dbReference type="Gene3D" id="1.10.510.10">
    <property type="entry name" value="Transferase(Phosphotransferase) domain 1"/>
    <property type="match status" value="1"/>
</dbReference>
<dbReference type="InterPro" id="IPR013210">
    <property type="entry name" value="LRR_N_plant-typ"/>
</dbReference>
<keyword evidence="7" id="KW-0677">Repeat</keyword>
<dbReference type="InterPro" id="IPR011009">
    <property type="entry name" value="Kinase-like_dom_sf"/>
</dbReference>
<dbReference type="Pfam" id="PF13855">
    <property type="entry name" value="LRR_8"/>
    <property type="match status" value="1"/>
</dbReference>
<comment type="similarity">
    <text evidence="2">Belongs to the protein kinase superfamily. Ser/Thr protein kinase family.</text>
</comment>
<keyword evidence="3" id="KW-0433">Leucine-rich repeat</keyword>
<dbReference type="FunFam" id="3.80.10.10:FF:000233">
    <property type="entry name" value="Leucine-rich repeat receptor-like protein kinase TDR"/>
    <property type="match status" value="1"/>
</dbReference>
<keyword evidence="6 16" id="KW-0732">Signal</keyword>
<dbReference type="Proteomes" id="UP000594261">
    <property type="component" value="Chromosome 11"/>
</dbReference>
<reference evidence="18 19" key="1">
    <citation type="journal article" date="2016" name="G3 (Bethesda)">
        <title>First Draft Assembly and Annotation of the Genome of a California Endemic Oak Quercus lobata Nee (Fagaceae).</title>
        <authorList>
            <person name="Sork V.L."/>
            <person name="Fitz-Gibbon S.T."/>
            <person name="Puiu D."/>
            <person name="Crepeau M."/>
            <person name="Gugger P.F."/>
            <person name="Sherman R."/>
            <person name="Stevens K."/>
            <person name="Langley C.H."/>
            <person name="Pellegrini M."/>
            <person name="Salzberg S.L."/>
        </authorList>
    </citation>
    <scope>NUCLEOTIDE SEQUENCE [LARGE SCALE GENOMIC DNA]</scope>
    <source>
        <strain evidence="18 19">cv. SW786</strain>
    </source>
</reference>
<evidence type="ECO:0000256" key="8">
    <source>
        <dbReference type="ARBA" id="ARBA00022741"/>
    </source>
</evidence>
<dbReference type="FunFam" id="3.80.10.10:FF:000453">
    <property type="entry name" value="Leucine-rich receptor-like protein kinase family protein"/>
    <property type="match status" value="1"/>
</dbReference>
<dbReference type="Gene3D" id="3.30.200.20">
    <property type="entry name" value="Phosphorylase Kinase, domain 1"/>
    <property type="match status" value="1"/>
</dbReference>
<dbReference type="InterPro" id="IPR008271">
    <property type="entry name" value="Ser/Thr_kinase_AS"/>
</dbReference>
<dbReference type="InterPro" id="IPR000719">
    <property type="entry name" value="Prot_kinase_dom"/>
</dbReference>
<evidence type="ECO:0000256" key="7">
    <source>
        <dbReference type="ARBA" id="ARBA00022737"/>
    </source>
</evidence>
<protein>
    <recommendedName>
        <fullName evidence="17">Protein kinase domain-containing protein</fullName>
    </recommendedName>
</protein>
<proteinExistence type="inferred from homology"/>
<feature type="domain" description="Protein kinase" evidence="17">
    <location>
        <begin position="667"/>
        <end position="940"/>
    </location>
</feature>
<evidence type="ECO:0000256" key="3">
    <source>
        <dbReference type="ARBA" id="ARBA00022614"/>
    </source>
</evidence>
<keyword evidence="13" id="KW-0325">Glycoprotein</keyword>
<dbReference type="SMART" id="SM00220">
    <property type="entry name" value="S_TKc"/>
    <property type="match status" value="1"/>
</dbReference>
<dbReference type="GO" id="GO:0004672">
    <property type="term" value="F:protein kinase activity"/>
    <property type="evidence" value="ECO:0007669"/>
    <property type="project" value="InterPro"/>
</dbReference>
<keyword evidence="12 15" id="KW-0472">Membrane</keyword>
<dbReference type="Pfam" id="PF00069">
    <property type="entry name" value="Pkinase"/>
    <property type="match status" value="1"/>
</dbReference>
<dbReference type="GO" id="GO:0005524">
    <property type="term" value="F:ATP binding"/>
    <property type="evidence" value="ECO:0007669"/>
    <property type="project" value="UniProtKB-UniRule"/>
</dbReference>
<reference evidence="18" key="2">
    <citation type="submission" date="2021-01" db="UniProtKB">
        <authorList>
            <consortium name="EnsemblPlants"/>
        </authorList>
    </citation>
    <scope>IDENTIFICATION</scope>
</reference>
<organism evidence="18 19">
    <name type="scientific">Quercus lobata</name>
    <name type="common">Valley oak</name>
    <dbReference type="NCBI Taxonomy" id="97700"/>
    <lineage>
        <taxon>Eukaryota</taxon>
        <taxon>Viridiplantae</taxon>
        <taxon>Streptophyta</taxon>
        <taxon>Embryophyta</taxon>
        <taxon>Tracheophyta</taxon>
        <taxon>Spermatophyta</taxon>
        <taxon>Magnoliopsida</taxon>
        <taxon>eudicotyledons</taxon>
        <taxon>Gunneridae</taxon>
        <taxon>Pentapetalae</taxon>
        <taxon>rosids</taxon>
        <taxon>fabids</taxon>
        <taxon>Fagales</taxon>
        <taxon>Fagaceae</taxon>
        <taxon>Quercus</taxon>
    </lineage>
</organism>
<evidence type="ECO:0000256" key="4">
    <source>
        <dbReference type="ARBA" id="ARBA00022679"/>
    </source>
</evidence>
<evidence type="ECO:0000313" key="18">
    <source>
        <dbReference type="EnsemblPlants" id="QL11p027050:mrna"/>
    </source>
</evidence>
<sequence length="942" mass="103847">MLSNQFFQLRLVLLLLFLSFLSLISFSKSSELNSLLQFKSAVQNPDTNHVFSSWTQANSLCNFTGIACNSNGLVREINLPKQNLHGILPFDAICSLQSLEKLSLASNFLYGTITDDLKNCTSLQHLDMGWNKFSGKVPDLSPLGKLEFLNLNNSGFSGPFPWRSLENLTSLTFLSLGDSFFEPSTFPVEVFKLEKLYWLYLSNCSLTGQIPEGLGNLTQLINLELSCNQFTGEIPADIGKLKNLRQLELYSNSLTGKLPVGFGNLTSLANLDMSRNKLQGTIFEVRFLTNLVSLHLYENQFTGQVPEELGEFKNLSNFSVYRNKFTGPLPQKLGSLGDFLYIDVAENFLTGPIPPDMCKNGMMIVLIVLQNRFTGGIPERYANCLSLTRVRVNNNSLSGVVPAGIWSLPNLSIFDLSMNQFEGPVASNVGNAKSLAQLFLNNNHFSGELPLAISKASSLVSIKLSSNQFSGQIPETIGGLKTLSNIYLDENMFSGYIPDSLGSCVSLIQINLSGNKLSGNIPASLGHLPTLNSLNLSNNELSGQIPTSLSSLRLSHLDLSNNQLIGQIPNFFSIQAFSTSFNGNPGLCSQNLKHFQPCSSGSSTHSQLGTLVSCLIAGAVILLLVLACCLRVKLRHNNLDSPLKPNSWDMKPYHILNFTEKEILDGIKNDNQIGKGGSGNVYRVELTDGKELAVKHIWISDSGEYEAEVATLSSVRHVNVVKLYCSITSEDSSLLVYEYLPNGSLWDRLHNSSGKMEMGWEVRYEIALGAARGLEYLHHGCDRPVIHRDVKSSNILLDGDWKPRIADFGLAKIVQANGGDWTHAIAGTLGYMAPEYAYTYKVNEKSDVYSFGIVLLELVMGKRPIELEFGENKDIVCWVCSKISNKESVLDLVDSTISEAVKEDAIKVMRIAIHCTSKLPSLRPSMRMVVQMLKEAEPCKLT</sequence>
<evidence type="ECO:0000256" key="1">
    <source>
        <dbReference type="ARBA" id="ARBA00004167"/>
    </source>
</evidence>
<keyword evidence="9" id="KW-0418">Kinase</keyword>
<dbReference type="GO" id="GO:0016020">
    <property type="term" value="C:membrane"/>
    <property type="evidence" value="ECO:0007669"/>
    <property type="project" value="UniProtKB-SubCell"/>
</dbReference>
<dbReference type="SUPFAM" id="SSF52058">
    <property type="entry name" value="L domain-like"/>
    <property type="match status" value="2"/>
</dbReference>
<name>A0A7N2MWW0_QUELO</name>
<evidence type="ECO:0000256" key="15">
    <source>
        <dbReference type="SAM" id="Phobius"/>
    </source>
</evidence>